<name>A0A1J6IAT0_NICAT</name>
<accession>A0A1J6IAT0</accession>
<protein>
    <recommendedName>
        <fullName evidence="4">Retrotransposon gag domain-containing protein</fullName>
    </recommendedName>
</protein>
<sequence length="193" mass="21668">MGIDRRLWRARAIAGGGSARGSCSPAGPPSTSADGGGGLGICPTAMVVLDRISGGNPEGWIVQAELYFTYLGFSEKDWLPLPYHYLDGAALAWFDWLFRNKQFFDWNHFKEKLKLHFRTRTREELGGCLAIHQQRKPMADLLARVAAIPSWCKINTSSSPQHWKKHSDRNNLNLAYEVFEEMSGTIRDNEAVV</sequence>
<evidence type="ECO:0000313" key="2">
    <source>
        <dbReference type="EMBL" id="OIT01548.1"/>
    </source>
</evidence>
<dbReference type="Proteomes" id="UP000187609">
    <property type="component" value="Unassembled WGS sequence"/>
</dbReference>
<feature type="region of interest" description="Disordered" evidence="1">
    <location>
        <begin position="16"/>
        <end position="35"/>
    </location>
</feature>
<evidence type="ECO:0008006" key="4">
    <source>
        <dbReference type="Google" id="ProtNLM"/>
    </source>
</evidence>
<dbReference type="EMBL" id="MJEQ01037188">
    <property type="protein sequence ID" value="OIT01548.1"/>
    <property type="molecule type" value="Genomic_DNA"/>
</dbReference>
<evidence type="ECO:0000256" key="1">
    <source>
        <dbReference type="SAM" id="MobiDB-lite"/>
    </source>
</evidence>
<gene>
    <name evidence="2" type="ORF">A4A49_17461</name>
</gene>
<proteinExistence type="predicted"/>
<reference evidence="2" key="1">
    <citation type="submission" date="2016-11" db="EMBL/GenBank/DDBJ databases">
        <title>The genome of Nicotiana attenuata.</title>
        <authorList>
            <person name="Xu S."/>
            <person name="Brockmoeller T."/>
            <person name="Gaquerel E."/>
            <person name="Navarro A."/>
            <person name="Kuhl H."/>
            <person name="Gase K."/>
            <person name="Ling Z."/>
            <person name="Zhou W."/>
            <person name="Kreitzer C."/>
            <person name="Stanke M."/>
            <person name="Tang H."/>
            <person name="Lyons E."/>
            <person name="Pandey P."/>
            <person name="Pandey S.P."/>
            <person name="Timmermann B."/>
            <person name="Baldwin I.T."/>
        </authorList>
    </citation>
    <scope>NUCLEOTIDE SEQUENCE [LARGE SCALE GENOMIC DNA]</scope>
    <source>
        <strain evidence="2">UT</strain>
    </source>
</reference>
<dbReference type="Gramene" id="OIT01548">
    <property type="protein sequence ID" value="OIT01548"/>
    <property type="gene ID" value="A4A49_17461"/>
</dbReference>
<comment type="caution">
    <text evidence="2">The sequence shown here is derived from an EMBL/GenBank/DDBJ whole genome shotgun (WGS) entry which is preliminary data.</text>
</comment>
<dbReference type="AlphaFoldDB" id="A0A1J6IAT0"/>
<keyword evidence="3" id="KW-1185">Reference proteome</keyword>
<organism evidence="2 3">
    <name type="scientific">Nicotiana attenuata</name>
    <name type="common">Coyote tobacco</name>
    <dbReference type="NCBI Taxonomy" id="49451"/>
    <lineage>
        <taxon>Eukaryota</taxon>
        <taxon>Viridiplantae</taxon>
        <taxon>Streptophyta</taxon>
        <taxon>Embryophyta</taxon>
        <taxon>Tracheophyta</taxon>
        <taxon>Spermatophyta</taxon>
        <taxon>Magnoliopsida</taxon>
        <taxon>eudicotyledons</taxon>
        <taxon>Gunneridae</taxon>
        <taxon>Pentapetalae</taxon>
        <taxon>asterids</taxon>
        <taxon>lamiids</taxon>
        <taxon>Solanales</taxon>
        <taxon>Solanaceae</taxon>
        <taxon>Nicotianoideae</taxon>
        <taxon>Nicotianeae</taxon>
        <taxon>Nicotiana</taxon>
    </lineage>
</organism>
<evidence type="ECO:0000313" key="3">
    <source>
        <dbReference type="Proteomes" id="UP000187609"/>
    </source>
</evidence>